<dbReference type="Proteomes" id="UP000813444">
    <property type="component" value="Unassembled WGS sequence"/>
</dbReference>
<dbReference type="PANTHER" id="PTHR33112">
    <property type="entry name" value="DOMAIN PROTEIN, PUTATIVE-RELATED"/>
    <property type="match status" value="1"/>
</dbReference>
<dbReference type="InterPro" id="IPR010730">
    <property type="entry name" value="HET"/>
</dbReference>
<dbReference type="EMBL" id="JAGPNK010000019">
    <property type="protein sequence ID" value="KAH7305343.1"/>
    <property type="molecule type" value="Genomic_DNA"/>
</dbReference>
<reference evidence="2" key="1">
    <citation type="journal article" date="2021" name="Nat. Commun.">
        <title>Genetic determinants of endophytism in the Arabidopsis root mycobiome.</title>
        <authorList>
            <person name="Mesny F."/>
            <person name="Miyauchi S."/>
            <person name="Thiergart T."/>
            <person name="Pickel B."/>
            <person name="Atanasova L."/>
            <person name="Karlsson M."/>
            <person name="Huettel B."/>
            <person name="Barry K.W."/>
            <person name="Haridas S."/>
            <person name="Chen C."/>
            <person name="Bauer D."/>
            <person name="Andreopoulos W."/>
            <person name="Pangilinan J."/>
            <person name="LaButti K."/>
            <person name="Riley R."/>
            <person name="Lipzen A."/>
            <person name="Clum A."/>
            <person name="Drula E."/>
            <person name="Henrissat B."/>
            <person name="Kohler A."/>
            <person name="Grigoriev I.V."/>
            <person name="Martin F.M."/>
            <person name="Hacquard S."/>
        </authorList>
    </citation>
    <scope>NUCLEOTIDE SEQUENCE</scope>
    <source>
        <strain evidence="2">MPI-CAGE-CH-0235</strain>
    </source>
</reference>
<evidence type="ECO:0000313" key="3">
    <source>
        <dbReference type="Proteomes" id="UP000813444"/>
    </source>
</evidence>
<feature type="domain" description="Heterokaryon incompatibility" evidence="1">
    <location>
        <begin position="129"/>
        <end position="295"/>
    </location>
</feature>
<organism evidence="2 3">
    <name type="scientific">Stachybotrys elegans</name>
    <dbReference type="NCBI Taxonomy" id="80388"/>
    <lineage>
        <taxon>Eukaryota</taxon>
        <taxon>Fungi</taxon>
        <taxon>Dikarya</taxon>
        <taxon>Ascomycota</taxon>
        <taxon>Pezizomycotina</taxon>
        <taxon>Sordariomycetes</taxon>
        <taxon>Hypocreomycetidae</taxon>
        <taxon>Hypocreales</taxon>
        <taxon>Stachybotryaceae</taxon>
        <taxon>Stachybotrys</taxon>
    </lineage>
</organism>
<dbReference type="PANTHER" id="PTHR33112:SF10">
    <property type="entry name" value="TOL"/>
    <property type="match status" value="1"/>
</dbReference>
<proteinExistence type="predicted"/>
<keyword evidence="3" id="KW-1185">Reference proteome</keyword>
<name>A0A8K0WKX1_9HYPO</name>
<accession>A0A8K0WKX1</accession>
<protein>
    <submittedName>
        <fullName evidence="2">Heterokaryon incompatibility protein-domain-containing protein</fullName>
    </submittedName>
</protein>
<sequence length="653" mass="74026">MLSREHRRTLQFGRSISTWQANFSRKPGSISLRFNVAADHGTPAHQTEDVIGQLFSHSLTWSASNVNAIQSWLTKCRRYHSKCSMSFSNVRNFSSAQVPLPSRCVEILSNGASSYSHILRNTSGQSGNYIILSHRWGQDTELCKTTRATLQCRSRECQTTTCNICRGTIPPITQLFQDAAMLTAALGIKYIWIDSLCIVQDDDDDWEREAIKMSEYYQKACLTICCTALASNGGLFGPISDENISKIARLPYRRQRDGLQEGYFYIQCSETALPDDYKENISKSHLLSRGWVFQEWMLSPRLLTFSGAAGGLFLQCRTHGPRSLHNDEVRSEDVNEISFRSTLNIDLSKTHNIFPSWLQVIERYSGLELTRLTRDRLVALAGIVGEFSSVIKEQDQDPETAYISGHWTGNTHGLMWEQTCLGEKVRVTGIPTWSWASMAVLKRNDKSEPTLDSDGFPTLSGMSVGWSDLHRPPSHTEDICQLEQVVLVHVDLRTFKPDFEARRTMEPPDFFNPMNRFGMLKLKGKLLPVRIHDRFSDADLDVIAAVTNYKSEFGKDMWRPVAVPTEPEFIAGWASLEHPEYQTDEAVTLQAFIVRETTCRELFFATVSHVLLLQPKVINGLRNVYERVGCGRLNGSEVRRMSKHALLQSIYLV</sequence>
<evidence type="ECO:0000313" key="2">
    <source>
        <dbReference type="EMBL" id="KAH7305343.1"/>
    </source>
</evidence>
<dbReference type="Pfam" id="PF06985">
    <property type="entry name" value="HET"/>
    <property type="match status" value="1"/>
</dbReference>
<dbReference type="OrthoDB" id="4161196at2759"/>
<evidence type="ECO:0000259" key="1">
    <source>
        <dbReference type="Pfam" id="PF06985"/>
    </source>
</evidence>
<gene>
    <name evidence="2" type="ORF">B0I35DRAFT_400537</name>
</gene>
<dbReference type="AlphaFoldDB" id="A0A8K0WKX1"/>
<comment type="caution">
    <text evidence="2">The sequence shown here is derived from an EMBL/GenBank/DDBJ whole genome shotgun (WGS) entry which is preliminary data.</text>
</comment>